<reference evidence="1 2" key="1">
    <citation type="journal article" date="2016" name="Nat. Commun.">
        <title>Thousands of microbial genomes shed light on interconnected biogeochemical processes in an aquifer system.</title>
        <authorList>
            <person name="Anantharaman K."/>
            <person name="Brown C.T."/>
            <person name="Hug L.A."/>
            <person name="Sharon I."/>
            <person name="Castelle C.J."/>
            <person name="Probst A.J."/>
            <person name="Thomas B.C."/>
            <person name="Singh A."/>
            <person name="Wilkins M.J."/>
            <person name="Karaoz U."/>
            <person name="Brodie E.L."/>
            <person name="Williams K.H."/>
            <person name="Hubbard S.S."/>
            <person name="Banfield J.F."/>
        </authorList>
    </citation>
    <scope>NUCLEOTIDE SEQUENCE [LARGE SCALE GENOMIC DNA]</scope>
</reference>
<dbReference type="Proteomes" id="UP000179221">
    <property type="component" value="Unassembled WGS sequence"/>
</dbReference>
<evidence type="ECO:0000313" key="1">
    <source>
        <dbReference type="EMBL" id="OGM25804.1"/>
    </source>
</evidence>
<evidence type="ECO:0000313" key="2">
    <source>
        <dbReference type="Proteomes" id="UP000179221"/>
    </source>
</evidence>
<proteinExistence type="predicted"/>
<gene>
    <name evidence="1" type="ORF">A2628_00605</name>
</gene>
<dbReference type="EMBL" id="MGGL01000019">
    <property type="protein sequence ID" value="OGM25804.1"/>
    <property type="molecule type" value="Genomic_DNA"/>
</dbReference>
<dbReference type="AlphaFoldDB" id="A0A1F7YEN5"/>
<organism evidence="1 2">
    <name type="scientific">Candidatus Woesebacteria bacterium RIFCSPHIGHO2_01_FULL_40_22</name>
    <dbReference type="NCBI Taxonomy" id="1802499"/>
    <lineage>
        <taxon>Bacteria</taxon>
        <taxon>Candidatus Woeseibacteriota</taxon>
    </lineage>
</organism>
<sequence>MTNTEQREVQGLYYPDLKPHSPREIFDNMQLSRDLLSPREQIIWDKVMEAYAARYGIEYKRVTADRNFWQKVADLFGADVDDE</sequence>
<name>A0A1F7YEN5_9BACT</name>
<comment type="caution">
    <text evidence="1">The sequence shown here is derived from an EMBL/GenBank/DDBJ whole genome shotgun (WGS) entry which is preliminary data.</text>
</comment>
<accession>A0A1F7YEN5</accession>
<protein>
    <submittedName>
        <fullName evidence="1">Uncharacterized protein</fullName>
    </submittedName>
</protein>